<feature type="coiled-coil region" evidence="1">
    <location>
        <begin position="410"/>
        <end position="470"/>
    </location>
</feature>
<dbReference type="KEGG" id="emc:129341473"/>
<protein>
    <submittedName>
        <fullName evidence="3">Trichohyalin-like</fullName>
    </submittedName>
</protein>
<keyword evidence="2" id="KW-1185">Reference proteome</keyword>
<gene>
    <name evidence="3" type="primary">LOC129341473</name>
</gene>
<evidence type="ECO:0000313" key="2">
    <source>
        <dbReference type="Proteomes" id="UP001190640"/>
    </source>
</evidence>
<dbReference type="GeneID" id="129341473"/>
<reference evidence="3" key="1">
    <citation type="submission" date="2025-08" db="UniProtKB">
        <authorList>
            <consortium name="RefSeq"/>
        </authorList>
    </citation>
    <scope>IDENTIFICATION</scope>
    <source>
        <tissue evidence="3">Blood</tissue>
    </source>
</reference>
<dbReference type="RefSeq" id="XP_054852660.1">
    <property type="nucleotide sequence ID" value="XM_054996685.1"/>
</dbReference>
<feature type="coiled-coil region" evidence="1">
    <location>
        <begin position="31"/>
        <end position="347"/>
    </location>
</feature>
<dbReference type="AlphaFoldDB" id="A0AA97KAH3"/>
<name>A0AA97KAH3_EUBMA</name>
<evidence type="ECO:0000256" key="1">
    <source>
        <dbReference type="SAM" id="Coils"/>
    </source>
</evidence>
<proteinExistence type="predicted"/>
<organism evidence="2 3">
    <name type="scientific">Eublepharis macularius</name>
    <name type="common">Leopard gecko</name>
    <name type="synonym">Cyrtodactylus macularius</name>
    <dbReference type="NCBI Taxonomy" id="481883"/>
    <lineage>
        <taxon>Eukaryota</taxon>
        <taxon>Metazoa</taxon>
        <taxon>Chordata</taxon>
        <taxon>Craniata</taxon>
        <taxon>Vertebrata</taxon>
        <taxon>Euteleostomi</taxon>
        <taxon>Lepidosauria</taxon>
        <taxon>Squamata</taxon>
        <taxon>Bifurcata</taxon>
        <taxon>Gekkota</taxon>
        <taxon>Eublepharidae</taxon>
        <taxon>Eublepharinae</taxon>
        <taxon>Eublepharis</taxon>
    </lineage>
</organism>
<accession>A0AA97KAH3</accession>
<dbReference type="Proteomes" id="UP001190640">
    <property type="component" value="Chromosome 13"/>
</dbReference>
<evidence type="ECO:0000313" key="3">
    <source>
        <dbReference type="RefSeq" id="XP_054852660.1"/>
    </source>
</evidence>
<sequence>MELEKELSILRRQRSQYGVVHAEVSRLVTEREELDSQVRHQKLQLRSCKAEVAAMQETAGARTEQLQEVVQAASELDRRTRELEQRVLALQKILSEKELELLRLHKTIFALEAEKERWDSAVESLKQEHKRQVEKLQVEAVQEKERDFAQLQKEKQQLVQELTEKTEQTKTKALQEQASTFQKEVEDLRKIIEDRDAELARQQEATHQQARKLKQDAEEKVQSSLLQEQQKWEADAKVALHMQKETLEEQCRNTQTELQEALEEERRSRYALQAETDGLHKRIQELETQAQLLQGEKRTALEELRVRLQEEKAQALSQLREELEQERNQMRARLQQIELDRRLLQAEQQGAFPWEQGDHTHAEWTDRSLAREVTLACQRLQHLLPKQAGTPSLSWMFRGSLAFLSTSHALQALQEVSEETQCYLQDLKHEIETQKHNIRQLQREKEEELRQQQERLRQESQANLEALKDHLVQEHMKDIATLQRSWVKEKRMGEKHVLLKQLQEKDEELRAVQRSMACWKDETARKLAHKFQKQLDAELEQCHSKDESMDIHRQLETTESEIRVSCMNLGEDLRPHSVGSLSLKSAPLPRQHNFGTPKLLHHLQSQIQALRSENTLCLEDVSRLREGLDTTYRSKRHLASDLSSTQLHGKSIRN</sequence>
<keyword evidence="1" id="KW-0175">Coiled coil</keyword>